<reference evidence="1" key="1">
    <citation type="submission" date="2021-06" db="EMBL/GenBank/DDBJ databases">
        <authorList>
            <person name="Kallberg Y."/>
            <person name="Tangrot J."/>
            <person name="Rosling A."/>
        </authorList>
    </citation>
    <scope>NUCLEOTIDE SEQUENCE</scope>
    <source>
        <strain evidence="1">FL966</strain>
    </source>
</reference>
<feature type="non-terminal residue" evidence="1">
    <location>
        <position position="63"/>
    </location>
</feature>
<gene>
    <name evidence="1" type="ORF">CPELLU_LOCUS17472</name>
</gene>
<evidence type="ECO:0000313" key="2">
    <source>
        <dbReference type="Proteomes" id="UP000789759"/>
    </source>
</evidence>
<feature type="non-terminal residue" evidence="1">
    <location>
        <position position="1"/>
    </location>
</feature>
<sequence>NYFPALEIEKTLSTLEVNITSPSLTNVEFALSDSVLELDTVNDAFIEDVNNELQATLKSLLNE</sequence>
<dbReference type="EMBL" id="CAJVQA010029809">
    <property type="protein sequence ID" value="CAG8797828.1"/>
    <property type="molecule type" value="Genomic_DNA"/>
</dbReference>
<proteinExistence type="predicted"/>
<evidence type="ECO:0000313" key="1">
    <source>
        <dbReference type="EMBL" id="CAG8797828.1"/>
    </source>
</evidence>
<accession>A0A9N9P7N9</accession>
<dbReference type="OrthoDB" id="2445252at2759"/>
<protein>
    <submittedName>
        <fullName evidence="1">24066_t:CDS:1</fullName>
    </submittedName>
</protein>
<dbReference type="AlphaFoldDB" id="A0A9N9P7N9"/>
<organism evidence="1 2">
    <name type="scientific">Cetraspora pellucida</name>
    <dbReference type="NCBI Taxonomy" id="1433469"/>
    <lineage>
        <taxon>Eukaryota</taxon>
        <taxon>Fungi</taxon>
        <taxon>Fungi incertae sedis</taxon>
        <taxon>Mucoromycota</taxon>
        <taxon>Glomeromycotina</taxon>
        <taxon>Glomeromycetes</taxon>
        <taxon>Diversisporales</taxon>
        <taxon>Gigasporaceae</taxon>
        <taxon>Cetraspora</taxon>
    </lineage>
</organism>
<keyword evidence="2" id="KW-1185">Reference proteome</keyword>
<name>A0A9N9P7N9_9GLOM</name>
<dbReference type="Proteomes" id="UP000789759">
    <property type="component" value="Unassembled WGS sequence"/>
</dbReference>
<comment type="caution">
    <text evidence="1">The sequence shown here is derived from an EMBL/GenBank/DDBJ whole genome shotgun (WGS) entry which is preliminary data.</text>
</comment>